<dbReference type="EMBL" id="JAUSVK010000001">
    <property type="protein sequence ID" value="MDQ0392878.1"/>
    <property type="molecule type" value="Genomic_DNA"/>
</dbReference>
<dbReference type="SUPFAM" id="SSF56726">
    <property type="entry name" value="DNA topoisomerase IV, alpha subunit"/>
    <property type="match status" value="1"/>
</dbReference>
<dbReference type="Gene3D" id="3.40.1360.10">
    <property type="match status" value="1"/>
</dbReference>
<evidence type="ECO:0000259" key="2">
    <source>
        <dbReference type="Pfam" id="PF09983"/>
    </source>
</evidence>
<evidence type="ECO:0000256" key="1">
    <source>
        <dbReference type="SAM" id="MobiDB-lite"/>
    </source>
</evidence>
<dbReference type="InterPro" id="IPR024534">
    <property type="entry name" value="JetD_C"/>
</dbReference>
<keyword evidence="4" id="KW-1185">Reference proteome</keyword>
<reference evidence="3 4" key="1">
    <citation type="submission" date="2023-07" db="EMBL/GenBank/DDBJ databases">
        <title>Genomic Encyclopedia of Type Strains, Phase IV (KMG-IV): sequencing the most valuable type-strain genomes for metagenomic binning, comparative biology and taxonomic classification.</title>
        <authorList>
            <person name="Goeker M."/>
        </authorList>
    </citation>
    <scope>NUCLEOTIDE SEQUENCE [LARGE SCALE GENOMIC DNA]</scope>
    <source>
        <strain evidence="3 4">DSM 5896</strain>
    </source>
</reference>
<dbReference type="InterPro" id="IPR036078">
    <property type="entry name" value="Spo11/TopoVI_A_sf"/>
</dbReference>
<dbReference type="Pfam" id="PF09983">
    <property type="entry name" value="JetD_C"/>
    <property type="match status" value="1"/>
</dbReference>
<comment type="caution">
    <text evidence="3">The sequence shown here is derived from an EMBL/GenBank/DDBJ whole genome shotgun (WGS) entry which is preliminary data.</text>
</comment>
<feature type="region of interest" description="Disordered" evidence="1">
    <location>
        <begin position="388"/>
        <end position="409"/>
    </location>
</feature>
<accession>A0ABU0FE39</accession>
<dbReference type="Proteomes" id="UP001237448">
    <property type="component" value="Unassembled WGS sequence"/>
</dbReference>
<evidence type="ECO:0000313" key="4">
    <source>
        <dbReference type="Proteomes" id="UP001237448"/>
    </source>
</evidence>
<feature type="domain" description="Wadjet protein JetD C-terminal" evidence="2">
    <location>
        <begin position="251"/>
        <end position="390"/>
    </location>
</feature>
<gene>
    <name evidence="3" type="ORF">J3R73_002670</name>
</gene>
<protein>
    <recommendedName>
        <fullName evidence="2">Wadjet protein JetD C-terminal domain-containing protein</fullName>
    </recommendedName>
</protein>
<sequence length="409" mass="43692">MVRRFTDASALVADLLDRHEARGGVRLLAHVDYHGFRSIADQDDCLAQLQALERAGGVVLKSERSDGAERILHVRLADADVLYRHLGRSPAARAAAASLAGLRGRADLPDSLAPLLDEVQDRWSRNVGWSLLRPGQSEALSRAVDLAAALARRANAGAAAVDYRTFSRRTVGDSKALELLATAVVDILARLFPDAVPDPDLEAGEVLSSLGVTRLPQPFLASGALTLDGHAFPDMPYVGVPPEIAHRLTPARPVDYVLTIENHTSFVRHAAEINAGKSGLVIYTGGFPARTSLAAMVELAMRAGAPVFHWGDIDPGGLRIFVHLERALRERGLPLMPHLMDAGLLRSHGQPAGRPTRRLPVGKAGDSALGALWDMMAGDPAGLELEQEALDPSAPRPGRTGRIRPAASL</sequence>
<evidence type="ECO:0000313" key="3">
    <source>
        <dbReference type="EMBL" id="MDQ0392878.1"/>
    </source>
</evidence>
<proteinExistence type="predicted"/>
<organism evidence="3 4">
    <name type="scientific">Labrys monachus</name>
    <dbReference type="NCBI Taxonomy" id="217067"/>
    <lineage>
        <taxon>Bacteria</taxon>
        <taxon>Pseudomonadati</taxon>
        <taxon>Pseudomonadota</taxon>
        <taxon>Alphaproteobacteria</taxon>
        <taxon>Hyphomicrobiales</taxon>
        <taxon>Xanthobacteraceae</taxon>
        <taxon>Labrys</taxon>
    </lineage>
</organism>
<name>A0ABU0FE39_9HYPH</name>